<dbReference type="Pfam" id="PF16486">
    <property type="entry name" value="ArgoN"/>
    <property type="match status" value="1"/>
</dbReference>
<dbReference type="InterPro" id="IPR014811">
    <property type="entry name" value="ArgoL1"/>
</dbReference>
<dbReference type="RefSeq" id="XP_016275473.1">
    <property type="nucleotide sequence ID" value="XM_016420019.1"/>
</dbReference>
<gene>
    <name evidence="3" type="ORF">RHTO_06358</name>
</gene>
<dbReference type="GO" id="GO:0003676">
    <property type="term" value="F:nucleic acid binding"/>
    <property type="evidence" value="ECO:0007669"/>
    <property type="project" value="InterPro"/>
</dbReference>
<dbReference type="Pfam" id="PF02171">
    <property type="entry name" value="Piwi"/>
    <property type="match status" value="1"/>
</dbReference>
<name>M7XKG1_RHOT1</name>
<dbReference type="eggNOG" id="KOG1041">
    <property type="taxonomic scope" value="Eukaryota"/>
</dbReference>
<dbReference type="SUPFAM" id="SSF53098">
    <property type="entry name" value="Ribonuclease H-like"/>
    <property type="match status" value="1"/>
</dbReference>
<dbReference type="InterPro" id="IPR032473">
    <property type="entry name" value="Argonaute_Mid_dom"/>
</dbReference>
<dbReference type="InterPro" id="IPR012337">
    <property type="entry name" value="RNaseH-like_sf"/>
</dbReference>
<dbReference type="InterPro" id="IPR032474">
    <property type="entry name" value="Argonaute_N"/>
</dbReference>
<dbReference type="EMBL" id="KB722645">
    <property type="protein sequence ID" value="EMS24354.1"/>
    <property type="molecule type" value="Genomic_DNA"/>
</dbReference>
<dbReference type="AlphaFoldDB" id="M7XKG1"/>
<dbReference type="SMART" id="SM01163">
    <property type="entry name" value="DUF1785"/>
    <property type="match status" value="1"/>
</dbReference>
<evidence type="ECO:0000313" key="3">
    <source>
        <dbReference type="EMBL" id="EMS24354.1"/>
    </source>
</evidence>
<dbReference type="GeneID" id="27370371"/>
<dbReference type="Gene3D" id="3.30.420.10">
    <property type="entry name" value="Ribonuclease H-like superfamily/Ribonuclease H"/>
    <property type="match status" value="1"/>
</dbReference>
<dbReference type="InterPro" id="IPR036085">
    <property type="entry name" value="PAZ_dom_sf"/>
</dbReference>
<feature type="region of interest" description="Disordered" evidence="1">
    <location>
        <begin position="414"/>
        <end position="445"/>
    </location>
</feature>
<sequence length="1021" mass="111559">MWLPRQLARPPLSLVLYPLTPLVRVQSALKDFQTSSLTPATPTTEPFASPAPLPHLQSSSVDSSFKTAPRLRNTMEALTAEFKSLAVTSLGDPGQTGVVLAQRPDKGGTLGRPIPLVANLYRLKFKKPPSISHYDVTVTEVRPEDAPPRRSGNGPPPAINRETSIAIWDALVALNPDNLGEPLRQAAFDCRKNAFTLGRLNIPDGTKTYRVELPAESATRAPRQFDVKLSLAQFLDLSILDAFCQHKRAANLSDLAATAIMALDDYVVGGAGRKFLNMRASTPLGQGGELLAGLFQSVRPTVSGMVVNLDSAYSPYIVTGDLLSVCNAIVGRQQTQGGAPQRGGRGGRGGPRGRGGYPAAGRAMPANFSDQEIRELKRKLGNSKVRVTHRKDTRPFTIVGFGQPVGRQVVSIGDRSKKGKGAAKPTAKEAAAAAAKGQALPEREKTQQQTMTVADYFAKTYNMTNINLALPAVELRGGQFVPMEVLELLHGRIIPPTQLTAQQASAMINTAAKPPAERRANIDQIRQQAEFGPGSRPNAWGLDVSVDMMRLQGRLLPPPKVQYHATSRKAMPNVAFGSWNLVESRFLVPAPPLVHWSVAVFAPERDAPRPALQNFFGMLIQQAASRSCQIRIPADQQLKVTYWDGREDRLSTLKRAANLVMQNNPQNKAGQPPQLIFCILQDPKAYDDIKRESALELPVAVTTQCCLLKNIFKPRGVDQYCGNLMLKINAKLGGINSTVDQRDLPGLVPGKTLLLGADVTHPTGAGTGRAGAEVPPSIAALVAAVDSSNMKYAAQVREQEGRKEFITELSSMSETLIRTFMKNTKGRPDSIIMFRDGISEGQLAPCVHAEVSQIKAACRKIDTNWNPKLTYIVCAKRHHIRLWAQNERDCDRTGNLPPGVVVDSEIVHPYIFEFYLQAHAGLKGTAKPTRYICLLDENNFSSDKIQKLVNSLCYSFARATRSVSLVPVAYYADIVAGKARSFVDTDDASTQRLAQEAKKRDSRYIQDMLDRSTFGQSMWFM</sequence>
<dbReference type="Proteomes" id="UP000016926">
    <property type="component" value="Unassembled WGS sequence"/>
</dbReference>
<dbReference type="CDD" id="cd02846">
    <property type="entry name" value="PAZ_argonaute_like"/>
    <property type="match status" value="1"/>
</dbReference>
<dbReference type="CDD" id="cd04657">
    <property type="entry name" value="Piwi_ago-like"/>
    <property type="match status" value="1"/>
</dbReference>
<dbReference type="InterPro" id="IPR036397">
    <property type="entry name" value="RNaseH_sf"/>
</dbReference>
<dbReference type="Pfam" id="PF16487">
    <property type="entry name" value="ArgoMid"/>
    <property type="match status" value="1"/>
</dbReference>
<evidence type="ECO:0000256" key="1">
    <source>
        <dbReference type="SAM" id="MobiDB-lite"/>
    </source>
</evidence>
<dbReference type="OrthoDB" id="10252740at2759"/>
<accession>M7XKG1</accession>
<evidence type="ECO:0000313" key="4">
    <source>
        <dbReference type="Proteomes" id="UP000016926"/>
    </source>
</evidence>
<dbReference type="PROSITE" id="PS50822">
    <property type="entry name" value="PIWI"/>
    <property type="match status" value="1"/>
</dbReference>
<dbReference type="InterPro" id="IPR032472">
    <property type="entry name" value="ArgoL2"/>
</dbReference>
<dbReference type="Pfam" id="PF16488">
    <property type="entry name" value="ArgoL2"/>
    <property type="match status" value="1"/>
</dbReference>
<dbReference type="Gene3D" id="2.170.260.10">
    <property type="entry name" value="paz domain"/>
    <property type="match status" value="1"/>
</dbReference>
<dbReference type="InterPro" id="IPR045246">
    <property type="entry name" value="Piwi_ago-like"/>
</dbReference>
<feature type="region of interest" description="Disordered" evidence="1">
    <location>
        <begin position="334"/>
        <end position="364"/>
    </location>
</feature>
<dbReference type="PANTHER" id="PTHR22891">
    <property type="entry name" value="EUKARYOTIC TRANSLATION INITIATION FACTOR 2C"/>
    <property type="match status" value="1"/>
</dbReference>
<evidence type="ECO:0000259" key="2">
    <source>
        <dbReference type="PROSITE" id="PS50822"/>
    </source>
</evidence>
<dbReference type="SMART" id="SM00950">
    <property type="entry name" value="Piwi"/>
    <property type="match status" value="1"/>
</dbReference>
<keyword evidence="4" id="KW-1185">Reference proteome</keyword>
<reference evidence="3 4" key="1">
    <citation type="journal article" date="2012" name="Nat. Commun.">
        <title>A multi-omic map of the lipid-producing yeast Rhodosporidium toruloides.</title>
        <authorList>
            <person name="Zhu Z."/>
            <person name="Zhang S."/>
            <person name="Liu H."/>
            <person name="Shen H."/>
            <person name="Lin X."/>
            <person name="Yang F."/>
            <person name="Zhou Y.J."/>
            <person name="Jin G."/>
            <person name="Ye M."/>
            <person name="Zou H."/>
            <person name="Zou H."/>
            <person name="Zhao Z.K."/>
        </authorList>
    </citation>
    <scope>NUCLEOTIDE SEQUENCE [LARGE SCALE GENOMIC DNA]</scope>
    <source>
        <strain evidence="3 4">NP11</strain>
    </source>
</reference>
<proteinExistence type="predicted"/>
<dbReference type="Gene3D" id="3.40.50.2300">
    <property type="match status" value="1"/>
</dbReference>
<protein>
    <submittedName>
        <fullName evidence="3">Argonaute</fullName>
    </submittedName>
</protein>
<feature type="region of interest" description="Disordered" evidence="1">
    <location>
        <begin position="36"/>
        <end position="61"/>
    </location>
</feature>
<dbReference type="SUPFAM" id="SSF101690">
    <property type="entry name" value="PAZ domain"/>
    <property type="match status" value="1"/>
</dbReference>
<organism evidence="3 4">
    <name type="scientific">Rhodotorula toruloides (strain NP11)</name>
    <name type="common">Yeast</name>
    <name type="synonym">Rhodosporidium toruloides</name>
    <dbReference type="NCBI Taxonomy" id="1130832"/>
    <lineage>
        <taxon>Eukaryota</taxon>
        <taxon>Fungi</taxon>
        <taxon>Dikarya</taxon>
        <taxon>Basidiomycota</taxon>
        <taxon>Pucciniomycotina</taxon>
        <taxon>Microbotryomycetes</taxon>
        <taxon>Sporidiobolales</taxon>
        <taxon>Sporidiobolaceae</taxon>
        <taxon>Rhodotorula</taxon>
    </lineage>
</organism>
<feature type="domain" description="Piwi" evidence="2">
    <location>
        <begin position="675"/>
        <end position="984"/>
    </location>
</feature>
<feature type="compositionally biased region" description="Low complexity" evidence="1">
    <location>
        <begin position="422"/>
        <end position="439"/>
    </location>
</feature>
<feature type="compositionally biased region" description="Polar residues" evidence="1">
    <location>
        <begin position="36"/>
        <end position="46"/>
    </location>
</feature>
<feature type="compositionally biased region" description="Gly residues" evidence="1">
    <location>
        <begin position="340"/>
        <end position="358"/>
    </location>
</feature>
<dbReference type="Pfam" id="PF08699">
    <property type="entry name" value="ArgoL1"/>
    <property type="match status" value="1"/>
</dbReference>
<dbReference type="InterPro" id="IPR003165">
    <property type="entry name" value="Piwi"/>
</dbReference>
<dbReference type="HOGENOM" id="CLU_004544_4_3_1"/>